<dbReference type="SUPFAM" id="SSF55073">
    <property type="entry name" value="Nucleotide cyclase"/>
    <property type="match status" value="1"/>
</dbReference>
<reference evidence="5 6" key="1">
    <citation type="submission" date="2020-08" db="EMBL/GenBank/DDBJ databases">
        <title>Genome sequencing of Purple Non-Sulfur Bacteria from various extreme environments.</title>
        <authorList>
            <person name="Mayer M."/>
        </authorList>
    </citation>
    <scope>NUCLEOTIDE SEQUENCE [LARGE SCALE GENOMIC DNA]</scope>
    <source>
        <strain evidence="5 6">JA135</strain>
    </source>
</reference>
<dbReference type="CDD" id="cd06225">
    <property type="entry name" value="HAMP"/>
    <property type="match status" value="1"/>
</dbReference>
<organism evidence="5 6">
    <name type="scientific">Roseospira goensis</name>
    <dbReference type="NCBI Taxonomy" id="391922"/>
    <lineage>
        <taxon>Bacteria</taxon>
        <taxon>Pseudomonadati</taxon>
        <taxon>Pseudomonadota</taxon>
        <taxon>Alphaproteobacteria</taxon>
        <taxon>Rhodospirillales</taxon>
        <taxon>Rhodospirillaceae</taxon>
        <taxon>Roseospira</taxon>
    </lineage>
</organism>
<dbReference type="PANTHER" id="PTHR44757:SF2">
    <property type="entry name" value="BIOFILM ARCHITECTURE MAINTENANCE PROTEIN MBAA"/>
    <property type="match status" value="1"/>
</dbReference>
<dbReference type="NCBIfam" id="TIGR00254">
    <property type="entry name" value="GGDEF"/>
    <property type="match status" value="1"/>
</dbReference>
<dbReference type="PROSITE" id="PS50885">
    <property type="entry name" value="HAMP"/>
    <property type="match status" value="1"/>
</dbReference>
<dbReference type="InterPro" id="IPR001633">
    <property type="entry name" value="EAL_dom"/>
</dbReference>
<accession>A0A7W6S1J3</accession>
<sequence length="792" mass="84624">MRRVPEGRSAGPGAAASADLAEGAGRVSGWSVRTKVLVVSALLLIALVGLAELVLLRLVGPEFADLETARAESHATRMAKTVTTELAALEGLTADWAQWDDTYDFMVTRDPDYVSTNLIEGTLESLRLTMMLIVDTDGRIAWAGQRLPDRPGLAVEAILEQDGPDLPRLMALSQDGTTGVTGLIGTARGPMLVAAQPVLTSREGGPSRGLFLMGRLVSGDVLAQYGDMLGLTIRTWSAMDPALPPGARAALETPGQPAIASIPADRAALGAYVALNDLFGEPLLVLGTRIVTTIWAQGQAVLYTAALTTAIAGAALIVLILTSLEYMVLRPLARLSAHMRDIAESGNLSAALDLERRDELGALVGAFRRMQERVAQLAYFDTVTGLPNRRLFEDRAEQILRYARRTGQRVGILFLDLDGFKLINDTRGHAAGDVLLRAVAHELHGLVRESDTIARFGGDEFVIALQDLETVEQARELAHRILARFAHPFRIGTATVFSGTSIGIAMFPDDGETVEDLVRAADAAMYQAKSAGGHSATFLDRGRHAETETLVDLGQAFRQALRTGQLFLVYQPQVDLGGGGVIGYEALVRWRHPTRGLLPAGSFIHQAYRGGLYVELDAWVLRTACAALAGRGGETAPPAPITRLSVNICARHIERPGLADLVERTLRETGVSPHRLVLEITESVLVNRPEEARTAVAALRALGVRIAVDDFGIGAASLSALHRCRADILKIDRTLVDGLPGDPTAAAISRSIITLARTLGLQVIAEGIETEDQRAFLVAAGCPVGQGHLLDG</sequence>
<evidence type="ECO:0000259" key="4">
    <source>
        <dbReference type="PROSITE" id="PS50887"/>
    </source>
</evidence>
<keyword evidence="1" id="KW-1133">Transmembrane helix</keyword>
<dbReference type="RefSeq" id="WP_184436360.1">
    <property type="nucleotide sequence ID" value="NZ_JACIGI010000025.1"/>
</dbReference>
<dbReference type="InterPro" id="IPR029787">
    <property type="entry name" value="Nucleotide_cyclase"/>
</dbReference>
<feature type="transmembrane region" description="Helical" evidence="1">
    <location>
        <begin position="300"/>
        <end position="324"/>
    </location>
</feature>
<name>A0A7W6S1J3_9PROT</name>
<dbReference type="Gene3D" id="3.20.20.450">
    <property type="entry name" value="EAL domain"/>
    <property type="match status" value="1"/>
</dbReference>
<dbReference type="InterPro" id="IPR000160">
    <property type="entry name" value="GGDEF_dom"/>
</dbReference>
<dbReference type="CDD" id="cd01948">
    <property type="entry name" value="EAL"/>
    <property type="match status" value="1"/>
</dbReference>
<proteinExistence type="predicted"/>
<feature type="domain" description="GGDEF" evidence="4">
    <location>
        <begin position="408"/>
        <end position="541"/>
    </location>
</feature>
<dbReference type="InterPro" id="IPR043128">
    <property type="entry name" value="Rev_trsase/Diguanyl_cyclase"/>
</dbReference>
<dbReference type="InterPro" id="IPR035919">
    <property type="entry name" value="EAL_sf"/>
</dbReference>
<dbReference type="EMBL" id="JACIGI010000025">
    <property type="protein sequence ID" value="MBB4287021.1"/>
    <property type="molecule type" value="Genomic_DNA"/>
</dbReference>
<dbReference type="Gene3D" id="6.10.340.10">
    <property type="match status" value="1"/>
</dbReference>
<feature type="domain" description="EAL" evidence="2">
    <location>
        <begin position="550"/>
        <end position="792"/>
    </location>
</feature>
<dbReference type="GO" id="GO:0016020">
    <property type="term" value="C:membrane"/>
    <property type="evidence" value="ECO:0007669"/>
    <property type="project" value="InterPro"/>
</dbReference>
<dbReference type="SMART" id="SM00052">
    <property type="entry name" value="EAL"/>
    <property type="match status" value="1"/>
</dbReference>
<keyword evidence="6" id="KW-1185">Reference proteome</keyword>
<dbReference type="GO" id="GO:0007165">
    <property type="term" value="P:signal transduction"/>
    <property type="evidence" value="ECO:0007669"/>
    <property type="project" value="InterPro"/>
</dbReference>
<dbReference type="InterPro" id="IPR052155">
    <property type="entry name" value="Biofilm_reg_signaling"/>
</dbReference>
<dbReference type="PROSITE" id="PS50887">
    <property type="entry name" value="GGDEF"/>
    <property type="match status" value="1"/>
</dbReference>
<comment type="caution">
    <text evidence="5">The sequence shown here is derived from an EMBL/GenBank/DDBJ whole genome shotgun (WGS) entry which is preliminary data.</text>
</comment>
<dbReference type="InterPro" id="IPR007892">
    <property type="entry name" value="CHASE4"/>
</dbReference>
<keyword evidence="1" id="KW-0812">Transmembrane</keyword>
<dbReference type="SUPFAM" id="SSF158472">
    <property type="entry name" value="HAMP domain-like"/>
    <property type="match status" value="1"/>
</dbReference>
<dbReference type="Pfam" id="PF00672">
    <property type="entry name" value="HAMP"/>
    <property type="match status" value="1"/>
</dbReference>
<dbReference type="AlphaFoldDB" id="A0A7W6S1J3"/>
<gene>
    <name evidence="5" type="ORF">GGD88_002764</name>
</gene>
<evidence type="ECO:0000256" key="1">
    <source>
        <dbReference type="SAM" id="Phobius"/>
    </source>
</evidence>
<dbReference type="PANTHER" id="PTHR44757">
    <property type="entry name" value="DIGUANYLATE CYCLASE DGCP"/>
    <property type="match status" value="1"/>
</dbReference>
<evidence type="ECO:0000259" key="2">
    <source>
        <dbReference type="PROSITE" id="PS50883"/>
    </source>
</evidence>
<protein>
    <submittedName>
        <fullName evidence="5">Diguanylate cyclase (GGDEF)-like protein</fullName>
    </submittedName>
</protein>
<dbReference type="InterPro" id="IPR003660">
    <property type="entry name" value="HAMP_dom"/>
</dbReference>
<dbReference type="Proteomes" id="UP000555728">
    <property type="component" value="Unassembled WGS sequence"/>
</dbReference>
<feature type="domain" description="HAMP" evidence="3">
    <location>
        <begin position="326"/>
        <end position="379"/>
    </location>
</feature>
<dbReference type="SMART" id="SM00267">
    <property type="entry name" value="GGDEF"/>
    <property type="match status" value="1"/>
</dbReference>
<dbReference type="PROSITE" id="PS50883">
    <property type="entry name" value="EAL"/>
    <property type="match status" value="1"/>
</dbReference>
<dbReference type="Pfam" id="PF00563">
    <property type="entry name" value="EAL"/>
    <property type="match status" value="1"/>
</dbReference>
<dbReference type="SUPFAM" id="SSF141868">
    <property type="entry name" value="EAL domain-like"/>
    <property type="match status" value="1"/>
</dbReference>
<evidence type="ECO:0000313" key="5">
    <source>
        <dbReference type="EMBL" id="MBB4287021.1"/>
    </source>
</evidence>
<dbReference type="Pfam" id="PF00990">
    <property type="entry name" value="GGDEF"/>
    <property type="match status" value="1"/>
</dbReference>
<feature type="transmembrane region" description="Helical" evidence="1">
    <location>
        <begin position="36"/>
        <end position="59"/>
    </location>
</feature>
<dbReference type="Gene3D" id="3.30.70.270">
    <property type="match status" value="1"/>
</dbReference>
<dbReference type="CDD" id="cd01949">
    <property type="entry name" value="GGDEF"/>
    <property type="match status" value="1"/>
</dbReference>
<keyword evidence="1" id="KW-0472">Membrane</keyword>
<evidence type="ECO:0000259" key="3">
    <source>
        <dbReference type="PROSITE" id="PS50885"/>
    </source>
</evidence>
<dbReference type="SMART" id="SM00304">
    <property type="entry name" value="HAMP"/>
    <property type="match status" value="1"/>
</dbReference>
<evidence type="ECO:0000313" key="6">
    <source>
        <dbReference type="Proteomes" id="UP000555728"/>
    </source>
</evidence>
<dbReference type="Pfam" id="PF05228">
    <property type="entry name" value="CHASE4"/>
    <property type="match status" value="1"/>
</dbReference>